<dbReference type="SUPFAM" id="SSF52833">
    <property type="entry name" value="Thioredoxin-like"/>
    <property type="match status" value="1"/>
</dbReference>
<dbReference type="GO" id="GO:0004602">
    <property type="term" value="F:glutathione peroxidase activity"/>
    <property type="evidence" value="ECO:0007669"/>
    <property type="project" value="UniProtKB-EC"/>
</dbReference>
<dbReference type="InterPro" id="IPR036249">
    <property type="entry name" value="Thioredoxin-like_sf"/>
</dbReference>
<dbReference type="GO" id="GO:0006979">
    <property type="term" value="P:response to oxidative stress"/>
    <property type="evidence" value="ECO:0007669"/>
    <property type="project" value="InterPro"/>
</dbReference>
<dbReference type="PANTHER" id="PTHR11592">
    <property type="entry name" value="GLUTATHIONE PEROXIDASE"/>
    <property type="match status" value="1"/>
</dbReference>
<protein>
    <recommendedName>
        <fullName evidence="2">glutathione peroxidase</fullName>
        <ecNumber evidence="2">1.11.1.9</ecNumber>
    </recommendedName>
</protein>
<organism evidence="6 7">
    <name type="scientific">Scophthalmus maximus</name>
    <name type="common">Turbot</name>
    <name type="synonym">Psetta maxima</name>
    <dbReference type="NCBI Taxonomy" id="52904"/>
    <lineage>
        <taxon>Eukaryota</taxon>
        <taxon>Metazoa</taxon>
        <taxon>Chordata</taxon>
        <taxon>Craniata</taxon>
        <taxon>Vertebrata</taxon>
        <taxon>Euteleostomi</taxon>
        <taxon>Actinopterygii</taxon>
        <taxon>Neopterygii</taxon>
        <taxon>Teleostei</taxon>
        <taxon>Neoteleostei</taxon>
        <taxon>Acanthomorphata</taxon>
        <taxon>Carangaria</taxon>
        <taxon>Pleuronectiformes</taxon>
        <taxon>Pleuronectoidei</taxon>
        <taxon>Scophthalmidae</taxon>
        <taxon>Scophthalmus</taxon>
    </lineage>
</organism>
<evidence type="ECO:0000256" key="5">
    <source>
        <dbReference type="SAM" id="SignalP"/>
    </source>
</evidence>
<evidence type="ECO:0000256" key="1">
    <source>
        <dbReference type="ARBA" id="ARBA00006926"/>
    </source>
</evidence>
<keyword evidence="3" id="KW-0575">Peroxidase</keyword>
<accession>A0A6A4TBE8</accession>
<proteinExistence type="inferred from homology"/>
<dbReference type="PROSITE" id="PS51355">
    <property type="entry name" value="GLUTATHIONE_PEROXID_3"/>
    <property type="match status" value="1"/>
</dbReference>
<comment type="similarity">
    <text evidence="1">Belongs to the glutathione peroxidase family.</text>
</comment>
<comment type="caution">
    <text evidence="6">The sequence shown here is derived from an EMBL/GenBank/DDBJ whole genome shotgun (WGS) entry which is preliminary data.</text>
</comment>
<evidence type="ECO:0000256" key="2">
    <source>
        <dbReference type="ARBA" id="ARBA00012310"/>
    </source>
</evidence>
<keyword evidence="5" id="KW-0732">Signal</keyword>
<feature type="chain" id="PRO_5025594763" description="glutathione peroxidase" evidence="5">
    <location>
        <begin position="20"/>
        <end position="97"/>
    </location>
</feature>
<gene>
    <name evidence="6" type="ORF">F2P81_007757</name>
</gene>
<dbReference type="Gene3D" id="3.40.30.10">
    <property type="entry name" value="Glutaredoxin"/>
    <property type="match status" value="1"/>
</dbReference>
<feature type="signal peptide" evidence="5">
    <location>
        <begin position="1"/>
        <end position="19"/>
    </location>
</feature>
<keyword evidence="4" id="KW-0560">Oxidoreductase</keyword>
<name>A0A6A4TBE8_SCOMX</name>
<dbReference type="EC" id="1.11.1.9" evidence="2"/>
<evidence type="ECO:0000313" key="7">
    <source>
        <dbReference type="Proteomes" id="UP000438429"/>
    </source>
</evidence>
<dbReference type="InterPro" id="IPR000889">
    <property type="entry name" value="Glutathione_peroxidase"/>
</dbReference>
<reference evidence="6 7" key="1">
    <citation type="submission" date="2019-06" db="EMBL/GenBank/DDBJ databases">
        <title>Draft genomes of female and male turbot (Scophthalmus maximus).</title>
        <authorList>
            <person name="Xu H."/>
            <person name="Xu X.-W."/>
            <person name="Shao C."/>
            <person name="Chen S."/>
        </authorList>
    </citation>
    <scope>NUCLEOTIDE SEQUENCE [LARGE SCALE GENOMIC DNA]</scope>
    <source>
        <strain evidence="6">Ysfricsl-2016a</strain>
        <tissue evidence="6">Blood</tissue>
    </source>
</reference>
<dbReference type="EMBL" id="VEVO01000007">
    <property type="protein sequence ID" value="KAF0039522.1"/>
    <property type="molecule type" value="Genomic_DNA"/>
</dbReference>
<dbReference type="AlphaFoldDB" id="A0A6A4TBE8"/>
<evidence type="ECO:0000313" key="6">
    <source>
        <dbReference type="EMBL" id="KAF0039522.1"/>
    </source>
</evidence>
<dbReference type="Proteomes" id="UP000438429">
    <property type="component" value="Unassembled WGS sequence"/>
</dbReference>
<evidence type="ECO:0000256" key="3">
    <source>
        <dbReference type="ARBA" id="ARBA00022559"/>
    </source>
</evidence>
<dbReference type="PANTHER" id="PTHR11592:SF32">
    <property type="entry name" value="GLUTATHIONE PEROXIDASE 3"/>
    <property type="match status" value="1"/>
</dbReference>
<sequence>MWPLVPLLLLLGLLRPCTAGAAFTQNSCPPAGGDFGDTANRLFWEPKKISDIKWNFEKFLVGPDGRPAMRWHPSVNVSAVRADINKYLQRYTQGYFN</sequence>
<evidence type="ECO:0000256" key="4">
    <source>
        <dbReference type="ARBA" id="ARBA00023002"/>
    </source>
</evidence>